<protein>
    <recommendedName>
        <fullName evidence="1">DUF5000 domain-containing protein</fullName>
    </recommendedName>
</protein>
<dbReference type="InterPro" id="IPR008979">
    <property type="entry name" value="Galactose-bd-like_sf"/>
</dbReference>
<organism evidence="2">
    <name type="scientific">bioreactor metagenome</name>
    <dbReference type="NCBI Taxonomy" id="1076179"/>
    <lineage>
        <taxon>unclassified sequences</taxon>
        <taxon>metagenomes</taxon>
        <taxon>ecological metagenomes</taxon>
    </lineage>
</organism>
<evidence type="ECO:0000259" key="1">
    <source>
        <dbReference type="Pfam" id="PF16391"/>
    </source>
</evidence>
<name>A0A644ZQY2_9ZZZZ</name>
<comment type="caution">
    <text evidence="2">The sequence shown here is derived from an EMBL/GenBank/DDBJ whole genome shotgun (WGS) entry which is preliminary data.</text>
</comment>
<reference evidence="2" key="1">
    <citation type="submission" date="2019-08" db="EMBL/GenBank/DDBJ databases">
        <authorList>
            <person name="Kucharzyk K."/>
            <person name="Murdoch R.W."/>
            <person name="Higgins S."/>
            <person name="Loffler F."/>
        </authorList>
    </citation>
    <scope>NUCLEOTIDE SEQUENCE</scope>
</reference>
<dbReference type="AlphaFoldDB" id="A0A644ZQY2"/>
<accession>A0A644ZQY2</accession>
<dbReference type="Pfam" id="PF16391">
    <property type="entry name" value="DUF5000"/>
    <property type="match status" value="1"/>
</dbReference>
<evidence type="ECO:0000313" key="2">
    <source>
        <dbReference type="EMBL" id="MPM43167.1"/>
    </source>
</evidence>
<dbReference type="SUPFAM" id="SSF49785">
    <property type="entry name" value="Galactose-binding domain-like"/>
    <property type="match status" value="1"/>
</dbReference>
<feature type="domain" description="DUF5000" evidence="1">
    <location>
        <begin position="104"/>
        <end position="229"/>
    </location>
</feature>
<dbReference type="InterPro" id="IPR032164">
    <property type="entry name" value="DUF5000"/>
</dbReference>
<dbReference type="EMBL" id="VSSQ01010001">
    <property type="protein sequence ID" value="MPM43167.1"/>
    <property type="molecule type" value="Genomic_DNA"/>
</dbReference>
<gene>
    <name evidence="2" type="ORF">SDC9_89840</name>
</gene>
<proteinExistence type="predicted"/>
<dbReference type="Gene3D" id="2.60.120.260">
    <property type="entry name" value="Galactose-binding domain-like"/>
    <property type="match status" value="1"/>
</dbReference>
<sequence>MDRNNILRQHITPKSITKDTIKNFPIDGTLKFRTAFIPETTAIDTFFTNYELIEDPFFEVKFDKSLWKNAMLDGDAYNSEWSVEVWKLPSLWDEGDLFFYQATSYGIPNWFTIDLGTKYRITKMRVNQLTHGEGWMFNGGAPKKFEIWGSNTPSTNWSDWTLLGTFESVKPSGLPLGQLSNEDYAVNLAGENYNFNPTTNSFQYIRFKTLEIFNAADNHVCLKELTFWGQPVD</sequence>